<gene>
    <name evidence="2" type="ORF">AQJ30_24360</name>
</gene>
<dbReference type="Proteomes" id="UP000053271">
    <property type="component" value="Unassembled WGS sequence"/>
</dbReference>
<dbReference type="EMBL" id="LMWS01000031">
    <property type="protein sequence ID" value="KUN35878.1"/>
    <property type="molecule type" value="Genomic_DNA"/>
</dbReference>
<sequence>MQISPHSASRLLRCGQRDRCRACGNRIEWYTRGTDPHQRSVRLHPGEVPAARVPAACRWHVSSGVAYPAGDGSRWCRLPHAAVCPARDADPACADLSGLRRALSVTTRRLIDAGAFTPTPAQDHSMPVGADARVCRPARPVVQLLYVRYLASRPVEEIRCVAQTRRRHRCTSALLTSAAAAGMWKLMPVTAASGQLALPADVMTVYDLSRLPYNEQLRWRAQRCPQHAATPAAADLAVTDWEPFDPLRHHEHIHPRLPVGARRPRPHGGMRQAARP</sequence>
<feature type="region of interest" description="Disordered" evidence="1">
    <location>
        <begin position="257"/>
        <end position="276"/>
    </location>
</feature>
<dbReference type="AlphaFoldDB" id="A0A124HQM9"/>
<evidence type="ECO:0000313" key="2">
    <source>
        <dbReference type="EMBL" id="KUN35878.1"/>
    </source>
</evidence>
<dbReference type="Pfam" id="PF19561">
    <property type="entry name" value="DUF6083"/>
    <property type="match status" value="1"/>
</dbReference>
<proteinExistence type="predicted"/>
<evidence type="ECO:0000313" key="3">
    <source>
        <dbReference type="Proteomes" id="UP000053271"/>
    </source>
</evidence>
<evidence type="ECO:0000256" key="1">
    <source>
        <dbReference type="SAM" id="MobiDB-lite"/>
    </source>
</evidence>
<protein>
    <submittedName>
        <fullName evidence="2">Uncharacterized protein</fullName>
    </submittedName>
</protein>
<comment type="caution">
    <text evidence="2">The sequence shown here is derived from an EMBL/GenBank/DDBJ whole genome shotgun (WGS) entry which is preliminary data.</text>
</comment>
<organism evidence="2 3">
    <name type="scientific">Streptomyces longwoodensis</name>
    <dbReference type="NCBI Taxonomy" id="68231"/>
    <lineage>
        <taxon>Bacteria</taxon>
        <taxon>Bacillati</taxon>
        <taxon>Actinomycetota</taxon>
        <taxon>Actinomycetes</taxon>
        <taxon>Kitasatosporales</taxon>
        <taxon>Streptomycetaceae</taxon>
        <taxon>Streptomyces</taxon>
    </lineage>
</organism>
<reference evidence="2 3" key="1">
    <citation type="submission" date="2015-10" db="EMBL/GenBank/DDBJ databases">
        <title>Draft genome sequence of Streptomyces longwoodensis DSM 41677, type strain for the species Streptomyces longwoodensis.</title>
        <authorList>
            <person name="Ruckert C."/>
            <person name="Winkler A."/>
            <person name="Kalinowski J."/>
            <person name="Kampfer P."/>
            <person name="Glaeser S."/>
        </authorList>
    </citation>
    <scope>NUCLEOTIDE SEQUENCE [LARGE SCALE GENOMIC DNA]</scope>
    <source>
        <strain evidence="2 3">DSM 41677</strain>
    </source>
</reference>
<name>A0A124HQM9_9ACTN</name>
<accession>A0A124HQM9</accession>
<dbReference type="InterPro" id="IPR045729">
    <property type="entry name" value="DUF6083"/>
</dbReference>
<keyword evidence="3" id="KW-1185">Reference proteome</keyword>
<dbReference type="STRING" id="68231.AQJ30_24360"/>